<name>A0A839GUC8_9BACT</name>
<evidence type="ECO:0000259" key="6">
    <source>
        <dbReference type="Pfam" id="PF03330"/>
    </source>
</evidence>
<keyword evidence="5" id="KW-0472">Membrane</keyword>
<reference evidence="7 8" key="1">
    <citation type="submission" date="2020-08" db="EMBL/GenBank/DDBJ databases">
        <title>Genomic Encyclopedia of Type Strains, Phase IV (KMG-IV): sequencing the most valuable type-strain genomes for metagenomic binning, comparative biology and taxonomic classification.</title>
        <authorList>
            <person name="Goeker M."/>
        </authorList>
    </citation>
    <scope>NUCLEOTIDE SEQUENCE [LARGE SCALE GENOMIC DNA]</scope>
    <source>
        <strain evidence="7 8">DSM 29854</strain>
    </source>
</reference>
<evidence type="ECO:0000256" key="5">
    <source>
        <dbReference type="SAM" id="Phobius"/>
    </source>
</evidence>
<keyword evidence="8" id="KW-1185">Reference proteome</keyword>
<protein>
    <recommendedName>
        <fullName evidence="3">Probable endolytic peptidoglycan transglycosylase RlpA</fullName>
        <ecNumber evidence="3">4.2.2.-</ecNumber>
    </recommendedName>
</protein>
<dbReference type="Pfam" id="PF03330">
    <property type="entry name" value="DPBB_1"/>
    <property type="match status" value="1"/>
</dbReference>
<dbReference type="NCBIfam" id="TIGR00413">
    <property type="entry name" value="rlpA"/>
    <property type="match status" value="1"/>
</dbReference>
<keyword evidence="7" id="KW-0449">Lipoprotein</keyword>
<gene>
    <name evidence="3" type="primary">rlpA</name>
    <name evidence="7" type="ORF">FHS90_002741</name>
</gene>
<evidence type="ECO:0000313" key="7">
    <source>
        <dbReference type="EMBL" id="MBA9078018.1"/>
    </source>
</evidence>
<dbReference type="HAMAP" id="MF_02071">
    <property type="entry name" value="RlpA"/>
    <property type="match status" value="1"/>
</dbReference>
<dbReference type="RefSeq" id="WP_066836331.1">
    <property type="nucleotide sequence ID" value="NZ_JACJIQ010000010.1"/>
</dbReference>
<evidence type="ECO:0000256" key="4">
    <source>
        <dbReference type="RuleBase" id="RU003495"/>
    </source>
</evidence>
<dbReference type="PANTHER" id="PTHR34183">
    <property type="entry name" value="ENDOLYTIC PEPTIDOGLYCAN TRANSGLYCOSYLASE RLPA"/>
    <property type="match status" value="1"/>
</dbReference>
<comment type="caution">
    <text evidence="7">The sequence shown here is derived from an EMBL/GenBank/DDBJ whole genome shotgun (WGS) entry which is preliminary data.</text>
</comment>
<dbReference type="Proteomes" id="UP000563094">
    <property type="component" value="Unassembled WGS sequence"/>
</dbReference>
<dbReference type="GO" id="GO:0000270">
    <property type="term" value="P:peptidoglycan metabolic process"/>
    <property type="evidence" value="ECO:0007669"/>
    <property type="project" value="UniProtKB-UniRule"/>
</dbReference>
<dbReference type="EC" id="4.2.2.-" evidence="3"/>
<keyword evidence="2 3" id="KW-0961">Cell wall biogenesis/degradation</keyword>
<dbReference type="GO" id="GO:0008932">
    <property type="term" value="F:lytic endotransglycosylase activity"/>
    <property type="evidence" value="ECO:0007669"/>
    <property type="project" value="UniProtKB-UniRule"/>
</dbReference>
<accession>A0A839GUC8</accession>
<sequence>MFQEGLLAVINRIILLILCFLPYFSAAGVTPQKGKATYYASSFNGKKTTTGEPYNPKSYTAAHATLPLHSYVRVQNLQNGRSVVVRINDRMSRKSRFIIDVSTVAAKELKIYGKGMGQVRLTRISKQEALALQKKEKKQHEQNNG</sequence>
<evidence type="ECO:0000256" key="2">
    <source>
        <dbReference type="ARBA" id="ARBA00023316"/>
    </source>
</evidence>
<dbReference type="InterPro" id="IPR012997">
    <property type="entry name" value="RplA"/>
</dbReference>
<dbReference type="CDD" id="cd22268">
    <property type="entry name" value="DPBB_RlpA-like"/>
    <property type="match status" value="1"/>
</dbReference>
<evidence type="ECO:0000256" key="3">
    <source>
        <dbReference type="HAMAP-Rule" id="MF_02071"/>
    </source>
</evidence>
<dbReference type="PANTHER" id="PTHR34183:SF8">
    <property type="entry name" value="ENDOLYTIC PEPTIDOGLYCAN TRANSGLYCOSYLASE RLPA-RELATED"/>
    <property type="match status" value="1"/>
</dbReference>
<keyword evidence="1 3" id="KW-0456">Lyase</keyword>
<comment type="function">
    <text evidence="3">Lytic transglycosylase with a strong preference for naked glycan strands that lack stem peptides.</text>
</comment>
<evidence type="ECO:0000313" key="8">
    <source>
        <dbReference type="Proteomes" id="UP000563094"/>
    </source>
</evidence>
<evidence type="ECO:0000256" key="1">
    <source>
        <dbReference type="ARBA" id="ARBA00023239"/>
    </source>
</evidence>
<dbReference type="InterPro" id="IPR009009">
    <property type="entry name" value="RlpA-like_DPBB"/>
</dbReference>
<dbReference type="SUPFAM" id="SSF50685">
    <property type="entry name" value="Barwin-like endoglucanases"/>
    <property type="match status" value="1"/>
</dbReference>
<proteinExistence type="inferred from homology"/>
<dbReference type="InterPro" id="IPR034718">
    <property type="entry name" value="RlpA"/>
</dbReference>
<feature type="domain" description="RlpA-like protein double-psi beta-barrel" evidence="6">
    <location>
        <begin position="34"/>
        <end position="120"/>
    </location>
</feature>
<dbReference type="AlphaFoldDB" id="A0A839GUC8"/>
<comment type="similarity">
    <text evidence="3 4">Belongs to the RlpA family.</text>
</comment>
<feature type="transmembrane region" description="Helical" evidence="5">
    <location>
        <begin position="6"/>
        <end position="25"/>
    </location>
</feature>
<dbReference type="EMBL" id="JACJIQ010000010">
    <property type="protein sequence ID" value="MBA9078018.1"/>
    <property type="molecule type" value="Genomic_DNA"/>
</dbReference>
<organism evidence="7 8">
    <name type="scientific">Rufibacter quisquiliarum</name>
    <dbReference type="NCBI Taxonomy" id="1549639"/>
    <lineage>
        <taxon>Bacteria</taxon>
        <taxon>Pseudomonadati</taxon>
        <taxon>Bacteroidota</taxon>
        <taxon>Cytophagia</taxon>
        <taxon>Cytophagales</taxon>
        <taxon>Hymenobacteraceae</taxon>
        <taxon>Rufibacter</taxon>
    </lineage>
</organism>
<dbReference type="InterPro" id="IPR036908">
    <property type="entry name" value="RlpA-like_sf"/>
</dbReference>
<keyword evidence="5" id="KW-1133">Transmembrane helix</keyword>
<dbReference type="GO" id="GO:0071555">
    <property type="term" value="P:cell wall organization"/>
    <property type="evidence" value="ECO:0007669"/>
    <property type="project" value="UniProtKB-KW"/>
</dbReference>
<keyword evidence="5" id="KW-0812">Transmembrane</keyword>
<dbReference type="Gene3D" id="2.40.40.10">
    <property type="entry name" value="RlpA-like domain"/>
    <property type="match status" value="1"/>
</dbReference>